<feature type="region of interest" description="Disordered" evidence="1">
    <location>
        <begin position="1"/>
        <end position="124"/>
    </location>
</feature>
<comment type="caution">
    <text evidence="3">The sequence shown here is derived from an EMBL/GenBank/DDBJ whole genome shotgun (WGS) entry which is preliminary data.</text>
</comment>
<sequence length="425" mass="46357">MEEYATSRPSHTFHEGRSSSNSTLSYGEVVPRSRMPAPTSAFSTNSNSPSLRSERRDAGSGVHTLPNPYDSVGMSMADSSSSHMLAQKRRHDSEEATRTSSHPNATHRTGTNSEPSIPQRTLDDVKDQVASSIAIRTVRKAEEVDGSKIGVVLTLATASSFGTSSGDEACLRFIRLVSSKIKHALLTSTYIFIIGTSGLSTPGTTSPILIISSNAEFIHRASVLVSAKFVGRLGVNPLLNQDPTGRRFYAEIRDLGQSPYDEQALWDVVRKSARNLIDPLVPPPDSLGIRQILTIARSRLQRITPLEAYTELQAPDTLWPVVLVDIRPEQQRIQEGEIPGALIIERNVLEWRFDPRGKVGGGEDGGRLPIADRFDLRVIIFCQEGYTSSLAAASLHDIGMLNTTDIVGGLKAWKEAGLPVHVQQQ</sequence>
<dbReference type="Proteomes" id="UP001385951">
    <property type="component" value="Unassembled WGS sequence"/>
</dbReference>
<evidence type="ECO:0000313" key="3">
    <source>
        <dbReference type="EMBL" id="KAK7682043.1"/>
    </source>
</evidence>
<dbReference type="SMART" id="SM00450">
    <property type="entry name" value="RHOD"/>
    <property type="match status" value="1"/>
</dbReference>
<name>A0AAW0FK24_9APHY</name>
<keyword evidence="4" id="KW-1185">Reference proteome</keyword>
<reference evidence="3 4" key="1">
    <citation type="submission" date="2022-09" db="EMBL/GenBank/DDBJ databases">
        <authorList>
            <person name="Palmer J.M."/>
        </authorList>
    </citation>
    <scope>NUCLEOTIDE SEQUENCE [LARGE SCALE GENOMIC DNA]</scope>
    <source>
        <strain evidence="3 4">DSM 7382</strain>
    </source>
</reference>
<dbReference type="EMBL" id="JASBNA010000038">
    <property type="protein sequence ID" value="KAK7682043.1"/>
    <property type="molecule type" value="Genomic_DNA"/>
</dbReference>
<feature type="domain" description="Rhodanese" evidence="2">
    <location>
        <begin position="321"/>
        <end position="422"/>
    </location>
</feature>
<dbReference type="PROSITE" id="PS50206">
    <property type="entry name" value="RHODANESE_3"/>
    <property type="match status" value="1"/>
</dbReference>
<protein>
    <recommendedName>
        <fullName evidence="2">Rhodanese domain-containing protein</fullName>
    </recommendedName>
</protein>
<dbReference type="Pfam" id="PF00581">
    <property type="entry name" value="Rhodanese"/>
    <property type="match status" value="1"/>
</dbReference>
<dbReference type="AlphaFoldDB" id="A0AAW0FK24"/>
<feature type="compositionally biased region" description="Polar residues" evidence="1">
    <location>
        <begin position="40"/>
        <end position="51"/>
    </location>
</feature>
<feature type="compositionally biased region" description="Polar residues" evidence="1">
    <location>
        <begin position="98"/>
        <end position="119"/>
    </location>
</feature>
<evidence type="ECO:0000256" key="1">
    <source>
        <dbReference type="SAM" id="MobiDB-lite"/>
    </source>
</evidence>
<evidence type="ECO:0000259" key="2">
    <source>
        <dbReference type="PROSITE" id="PS50206"/>
    </source>
</evidence>
<dbReference type="SUPFAM" id="SSF52821">
    <property type="entry name" value="Rhodanese/Cell cycle control phosphatase"/>
    <property type="match status" value="1"/>
</dbReference>
<dbReference type="InterPro" id="IPR001763">
    <property type="entry name" value="Rhodanese-like_dom"/>
</dbReference>
<evidence type="ECO:0000313" key="4">
    <source>
        <dbReference type="Proteomes" id="UP001385951"/>
    </source>
</evidence>
<feature type="compositionally biased region" description="Low complexity" evidence="1">
    <location>
        <begin position="71"/>
        <end position="84"/>
    </location>
</feature>
<organism evidence="3 4">
    <name type="scientific">Cerrena zonata</name>
    <dbReference type="NCBI Taxonomy" id="2478898"/>
    <lineage>
        <taxon>Eukaryota</taxon>
        <taxon>Fungi</taxon>
        <taxon>Dikarya</taxon>
        <taxon>Basidiomycota</taxon>
        <taxon>Agaricomycotina</taxon>
        <taxon>Agaricomycetes</taxon>
        <taxon>Polyporales</taxon>
        <taxon>Cerrenaceae</taxon>
        <taxon>Cerrena</taxon>
    </lineage>
</organism>
<accession>A0AAW0FK24</accession>
<dbReference type="InterPro" id="IPR036873">
    <property type="entry name" value="Rhodanese-like_dom_sf"/>
</dbReference>
<proteinExistence type="predicted"/>
<gene>
    <name evidence="3" type="ORF">QCA50_015007</name>
</gene>
<dbReference type="Gene3D" id="3.40.250.10">
    <property type="entry name" value="Rhodanese-like domain"/>
    <property type="match status" value="1"/>
</dbReference>